<dbReference type="InterPro" id="IPR041679">
    <property type="entry name" value="DNA2/NAM7-like_C"/>
</dbReference>
<dbReference type="EMBL" id="JAGUCO010000032">
    <property type="protein sequence ID" value="MBS2100920.1"/>
    <property type="molecule type" value="Genomic_DNA"/>
</dbReference>
<evidence type="ECO:0000256" key="1">
    <source>
        <dbReference type="SAM" id="Coils"/>
    </source>
</evidence>
<dbReference type="InterPro" id="IPR045055">
    <property type="entry name" value="DNA2/NAM7-like"/>
</dbReference>
<gene>
    <name evidence="4" type="ORF">KEM10_21720</name>
</gene>
<dbReference type="PANTHER" id="PTHR10887">
    <property type="entry name" value="DNA2/NAM7 HELICASE FAMILY"/>
    <property type="match status" value="1"/>
</dbReference>
<dbReference type="Pfam" id="PF13087">
    <property type="entry name" value="AAA_12"/>
    <property type="match status" value="1"/>
</dbReference>
<dbReference type="Pfam" id="PF13086">
    <property type="entry name" value="AAA_11"/>
    <property type="match status" value="1"/>
</dbReference>
<dbReference type="RefSeq" id="WP_212219711.1">
    <property type="nucleotide sequence ID" value="NZ_JAGUCO010000032.1"/>
</dbReference>
<dbReference type="GO" id="GO:0004386">
    <property type="term" value="F:helicase activity"/>
    <property type="evidence" value="ECO:0007669"/>
    <property type="project" value="UniProtKB-KW"/>
</dbReference>
<dbReference type="PANTHER" id="PTHR10887:SF495">
    <property type="entry name" value="HELICASE SENATAXIN ISOFORM X1-RELATED"/>
    <property type="match status" value="1"/>
</dbReference>
<dbReference type="SUPFAM" id="SSF52540">
    <property type="entry name" value="P-loop containing nucleoside triphosphate hydrolases"/>
    <property type="match status" value="1"/>
</dbReference>
<organism evidence="4 5">
    <name type="scientific">Carboxylicivirga linearis</name>
    <dbReference type="NCBI Taxonomy" id="1628157"/>
    <lineage>
        <taxon>Bacteria</taxon>
        <taxon>Pseudomonadati</taxon>
        <taxon>Bacteroidota</taxon>
        <taxon>Bacteroidia</taxon>
        <taxon>Marinilabiliales</taxon>
        <taxon>Marinilabiliaceae</taxon>
        <taxon>Carboxylicivirga</taxon>
    </lineage>
</organism>
<feature type="domain" description="DNA2/NAM7 helicase-like C-terminal" evidence="3">
    <location>
        <begin position="596"/>
        <end position="769"/>
    </location>
</feature>
<dbReference type="InterPro" id="IPR047187">
    <property type="entry name" value="SF1_C_Upf1"/>
</dbReference>
<evidence type="ECO:0000313" key="5">
    <source>
        <dbReference type="Proteomes" id="UP000708576"/>
    </source>
</evidence>
<dbReference type="InterPro" id="IPR041677">
    <property type="entry name" value="DNA2/NAM7_AAA_11"/>
</dbReference>
<keyword evidence="1" id="KW-0175">Coiled coil</keyword>
<evidence type="ECO:0000259" key="2">
    <source>
        <dbReference type="Pfam" id="PF13086"/>
    </source>
</evidence>
<dbReference type="InterPro" id="IPR027417">
    <property type="entry name" value="P-loop_NTPase"/>
</dbReference>
<keyword evidence="4" id="KW-0378">Hydrolase</keyword>
<keyword evidence="4" id="KW-0347">Helicase</keyword>
<proteinExistence type="predicted"/>
<accession>A0ABS5K164</accession>
<keyword evidence="4" id="KW-0547">Nucleotide-binding</keyword>
<dbReference type="CDD" id="cd18808">
    <property type="entry name" value="SF1_C_Upf1"/>
    <property type="match status" value="1"/>
</dbReference>
<feature type="domain" description="DNA2/NAM7 helicase helicase" evidence="2">
    <location>
        <begin position="265"/>
        <end position="555"/>
    </location>
</feature>
<dbReference type="Gene3D" id="3.40.50.300">
    <property type="entry name" value="P-loop containing nucleotide triphosphate hydrolases"/>
    <property type="match status" value="2"/>
</dbReference>
<name>A0ABS5K164_9BACT</name>
<keyword evidence="5" id="KW-1185">Reference proteome</keyword>
<protein>
    <submittedName>
        <fullName evidence="4">DNA2/NAM7 family helicase</fullName>
    </submittedName>
</protein>
<keyword evidence="4" id="KW-0067">ATP-binding</keyword>
<feature type="coiled-coil region" evidence="1">
    <location>
        <begin position="366"/>
        <end position="393"/>
    </location>
</feature>
<reference evidence="4 5" key="1">
    <citation type="journal article" date="2015" name="Int. J. Syst. Evol. Microbiol.">
        <title>Carboxylicivirga linearis sp. nov., isolated from a sea cucumber culture pond.</title>
        <authorList>
            <person name="Wang F.Q."/>
            <person name="Zhou Y.X."/>
            <person name="Lin X.Z."/>
            <person name="Chen G.J."/>
            <person name="Du Z.J."/>
        </authorList>
    </citation>
    <scope>NUCLEOTIDE SEQUENCE [LARGE SCALE GENOMIC DNA]</scope>
    <source>
        <strain evidence="4 5">FB218</strain>
    </source>
</reference>
<evidence type="ECO:0000313" key="4">
    <source>
        <dbReference type="EMBL" id="MBS2100920.1"/>
    </source>
</evidence>
<comment type="caution">
    <text evidence="4">The sequence shown here is derived from an EMBL/GenBank/DDBJ whole genome shotgun (WGS) entry which is preliminary data.</text>
</comment>
<dbReference type="Proteomes" id="UP000708576">
    <property type="component" value="Unassembled WGS sequence"/>
</dbReference>
<evidence type="ECO:0000259" key="3">
    <source>
        <dbReference type="Pfam" id="PF13087"/>
    </source>
</evidence>
<sequence>MTYKARNFYSYFKDCYKLDNKEFVVDNVLAQKYSYKWFVSGKEELINDDLPIIPFLHKKVNDLQKDIELYKLEKKLFYACFFLLGKSNNALIKDKRVCAPLILYPANIQCLNEETFLEIEKESFIINRSVISKLETKDDSLQKDEFINELSDLLASGRGSLMVIKNLLDKYFINIETSDVLLFPNVWSAAKIRKDLAENGYEDNTFKIVPAAGTVFIEKSESSLKVINDLREMADSESFNSNLEELLGEHENSRSFNLSFYKSRLNTDQYQALQNAYQYTNSVIVGPPGTGKTYTITSIISDAIVNNQSVLVVSKTKQAVEVLRSMLQDDFKLKNYLIHTSGSRYKWSLKAKIQSYLSGMSARNGLFFDENDINRLYEKLEGLEEKFKKYIDRELEISDLTFSEDLNWLEKWRKFYLKDISTNGTKLWELFDQIEKTIKSLDRQISLFSRRKIESNIKRNSNKYRRDIALFYDALDASGFTEYKNTISKIYYKNILKVFPIWLANLSDLNSVLPLQKDLFDLVIIDEATQCDIASALPALYRSKRVVVTGDPNQLKHYSFVSRSQQNNLRLKYDLSNDKIFDYRGRSILDFFIAKVQSQDQITFLREHFRSTPSLIEFSNQHFYNGQLEVLKSTPKHVTNRQIELIELEGQRDQKGINETEADAVIAYLDKLITEYTTQKEVPTIGIISPFSSQVNYINKLLKDKYELNTLKRFNILCGTPYNFQGSEREIILMSFAVCNNTHPSAFIHASKPEVLNVAITRAKSYQVIFKSVSDDKLKKESLLYQYFKFIREYTHYNEDEVTLDQFQQEVVSVLSKKDYDDIKCGYPIAGSLLDILVSKGGNNYFIDLIGYPGIYREAFTFERYKTLARTGIKCLPLHYSYWNKNRKEAVRKLVTVIK</sequence>